<proteinExistence type="predicted"/>
<evidence type="ECO:0000313" key="4">
    <source>
        <dbReference type="Proteomes" id="UP000275281"/>
    </source>
</evidence>
<dbReference type="PIRSF" id="PIRSF015626">
    <property type="entry name" value="FdhD"/>
    <property type="match status" value="1"/>
</dbReference>
<reference evidence="3 4" key="1">
    <citation type="submission" date="2018-11" db="EMBL/GenBank/DDBJ databases">
        <authorList>
            <person name="Ye M.-Q."/>
            <person name="Du Z.-J."/>
        </authorList>
    </citation>
    <scope>NUCLEOTIDE SEQUENCE [LARGE SCALE GENOMIC DNA]</scope>
    <source>
        <strain evidence="3 4">U0105</strain>
    </source>
</reference>
<keyword evidence="4" id="KW-1185">Reference proteome</keyword>
<dbReference type="PANTHER" id="PTHR30592">
    <property type="entry name" value="FORMATE DEHYDROGENASE"/>
    <property type="match status" value="1"/>
</dbReference>
<dbReference type="OrthoDB" id="3197277at2"/>
<sequence length="250" mass="27652">MNSPDHKLITKRQLVNETPIAIALNGISFVVMLASPYDLDDFVYGLLLSEGVISNKNQIHDVQITPVPKGIVVDVTLANRQLESLRIRQRQLRGTSGCGLCGKTAIDEAFPELPLLPTRKCLSIADIEALKDQLPHWQQRAQYSGAMHAAFWINEEANILACREDIGRHNAVDKLVGYALKQGWSPETANLLVTSRCSVEIVQKAILCGVVSLITLASPTQLAVDTAREHNLHLFHIPKVDRPYQIAEAH</sequence>
<dbReference type="SUPFAM" id="SSF53927">
    <property type="entry name" value="Cytidine deaminase-like"/>
    <property type="match status" value="1"/>
</dbReference>
<dbReference type="PANTHER" id="PTHR30592:SF1">
    <property type="entry name" value="SULFUR CARRIER PROTEIN FDHD"/>
    <property type="match status" value="1"/>
</dbReference>
<dbReference type="Pfam" id="PF02634">
    <property type="entry name" value="FdhD-NarQ"/>
    <property type="match status" value="1"/>
</dbReference>
<evidence type="ECO:0000256" key="2">
    <source>
        <dbReference type="ARBA" id="ARBA00023150"/>
    </source>
</evidence>
<dbReference type="InterPro" id="IPR016193">
    <property type="entry name" value="Cytidine_deaminase-like"/>
</dbReference>
<gene>
    <name evidence="3" type="primary">fdhD</name>
    <name evidence="3" type="ORF">DRW07_11115</name>
</gene>
<dbReference type="EMBL" id="RPOK01000003">
    <property type="protein sequence ID" value="RPJ66624.1"/>
    <property type="molecule type" value="Genomic_DNA"/>
</dbReference>
<dbReference type="NCBIfam" id="TIGR00129">
    <property type="entry name" value="fdhD_narQ"/>
    <property type="match status" value="1"/>
</dbReference>
<organism evidence="3 4">
    <name type="scientific">Alteromonas sediminis</name>
    <dbReference type="NCBI Taxonomy" id="2259342"/>
    <lineage>
        <taxon>Bacteria</taxon>
        <taxon>Pseudomonadati</taxon>
        <taxon>Pseudomonadota</taxon>
        <taxon>Gammaproteobacteria</taxon>
        <taxon>Alteromonadales</taxon>
        <taxon>Alteromonadaceae</taxon>
        <taxon>Alteromonas/Salinimonas group</taxon>
        <taxon>Alteromonas</taxon>
    </lineage>
</organism>
<protein>
    <submittedName>
        <fullName evidence="3">Formate dehydrogenase accessory sulfurtransferase FdhD</fullName>
    </submittedName>
</protein>
<keyword evidence="1" id="KW-0963">Cytoplasm</keyword>
<dbReference type="GO" id="GO:0006777">
    <property type="term" value="P:Mo-molybdopterin cofactor biosynthetic process"/>
    <property type="evidence" value="ECO:0007669"/>
    <property type="project" value="UniProtKB-KW"/>
</dbReference>
<comment type="caution">
    <text evidence="3">The sequence shown here is derived from an EMBL/GenBank/DDBJ whole genome shotgun (WGS) entry which is preliminary data.</text>
</comment>
<keyword evidence="3" id="KW-0808">Transferase</keyword>
<evidence type="ECO:0000256" key="1">
    <source>
        <dbReference type="ARBA" id="ARBA00022490"/>
    </source>
</evidence>
<dbReference type="GO" id="GO:0016783">
    <property type="term" value="F:sulfurtransferase activity"/>
    <property type="evidence" value="ECO:0007669"/>
    <property type="project" value="InterPro"/>
</dbReference>
<evidence type="ECO:0000313" key="3">
    <source>
        <dbReference type="EMBL" id="RPJ66624.1"/>
    </source>
</evidence>
<keyword evidence="2" id="KW-0501">Molybdenum cofactor biosynthesis</keyword>
<dbReference type="Gene3D" id="3.40.140.10">
    <property type="entry name" value="Cytidine Deaminase, domain 2"/>
    <property type="match status" value="1"/>
</dbReference>
<accession>A0A3N5Z7G0</accession>
<name>A0A3N5Z7G0_9ALTE</name>
<dbReference type="Proteomes" id="UP000275281">
    <property type="component" value="Unassembled WGS sequence"/>
</dbReference>
<dbReference type="InterPro" id="IPR003786">
    <property type="entry name" value="FdhD"/>
</dbReference>
<dbReference type="AlphaFoldDB" id="A0A3N5Z7G0"/>
<dbReference type="Gene3D" id="3.10.20.10">
    <property type="match status" value="1"/>
</dbReference>